<sequence>MNSYNSQRQQYQDYTSQSSDSIDLQQYERQQFYSTPPMANSPIEPINQSYQQQQGYMPPPGQQSNYAGFNPSELGGAGAAGLCYIGFWLTGLLFLIFGNQKRLVRFHAMQSLLFFGGYTIMMIFLIKLIDMDLFLIKGFAIFALVMINIIMCVGWFVGVINAFQGKYTKLPIVGEIAESYVNGNIHLK</sequence>
<name>A0A8J3N3S3_9CHLR</name>
<dbReference type="PANTHER" id="PTHR36460:SF1">
    <property type="entry name" value="UPF0132 DOMAIN PROTEIN (AFU_ORTHOLOGUE AFUA_3G10255)"/>
    <property type="match status" value="1"/>
</dbReference>
<comment type="subcellular location">
    <subcellularLocation>
        <location evidence="1">Membrane</location>
        <topology evidence="1">Multi-pass membrane protein</topology>
    </subcellularLocation>
</comment>
<accession>A0A8J3N3S3</accession>
<protein>
    <recommendedName>
        <fullName evidence="9">DUF4870 domain-containing protein</fullName>
    </recommendedName>
</protein>
<evidence type="ECO:0000313" key="8">
    <source>
        <dbReference type="Proteomes" id="UP000597444"/>
    </source>
</evidence>
<evidence type="ECO:0008006" key="9">
    <source>
        <dbReference type="Google" id="ProtNLM"/>
    </source>
</evidence>
<evidence type="ECO:0000256" key="2">
    <source>
        <dbReference type="ARBA" id="ARBA00022692"/>
    </source>
</evidence>
<dbReference type="GO" id="GO:0016020">
    <property type="term" value="C:membrane"/>
    <property type="evidence" value="ECO:0007669"/>
    <property type="project" value="UniProtKB-SubCell"/>
</dbReference>
<dbReference type="PANTHER" id="PTHR36460">
    <property type="entry name" value="UPF0132 DOMAIN PROTEIN (AFU_ORTHOLOGUE AFUA_3G10255)"/>
    <property type="match status" value="1"/>
</dbReference>
<gene>
    <name evidence="7" type="ORF">KSF_034850</name>
</gene>
<dbReference type="Proteomes" id="UP000597444">
    <property type="component" value="Unassembled WGS sequence"/>
</dbReference>
<evidence type="ECO:0000256" key="5">
    <source>
        <dbReference type="SAM" id="MobiDB-lite"/>
    </source>
</evidence>
<evidence type="ECO:0000256" key="4">
    <source>
        <dbReference type="ARBA" id="ARBA00023136"/>
    </source>
</evidence>
<keyword evidence="4 6" id="KW-0472">Membrane</keyword>
<keyword evidence="8" id="KW-1185">Reference proteome</keyword>
<keyword evidence="2 6" id="KW-0812">Transmembrane</keyword>
<dbReference type="RefSeq" id="WP_220204218.1">
    <property type="nucleotide sequence ID" value="NZ_BNJK01000001.1"/>
</dbReference>
<keyword evidence="3 6" id="KW-1133">Transmembrane helix</keyword>
<reference evidence="7" key="1">
    <citation type="submission" date="2020-10" db="EMBL/GenBank/DDBJ databases">
        <title>Taxonomic study of unclassified bacteria belonging to the class Ktedonobacteria.</title>
        <authorList>
            <person name="Yabe S."/>
            <person name="Wang C.M."/>
            <person name="Zheng Y."/>
            <person name="Sakai Y."/>
            <person name="Cavaletti L."/>
            <person name="Monciardini P."/>
            <person name="Donadio S."/>
        </authorList>
    </citation>
    <scope>NUCLEOTIDE SEQUENCE</scope>
    <source>
        <strain evidence="7">ID150040</strain>
    </source>
</reference>
<evidence type="ECO:0000256" key="1">
    <source>
        <dbReference type="ARBA" id="ARBA00004141"/>
    </source>
</evidence>
<feature type="transmembrane region" description="Helical" evidence="6">
    <location>
        <begin position="74"/>
        <end position="97"/>
    </location>
</feature>
<dbReference type="EMBL" id="BNJK01000001">
    <property type="protein sequence ID" value="GHO93437.1"/>
    <property type="molecule type" value="Genomic_DNA"/>
</dbReference>
<dbReference type="AlphaFoldDB" id="A0A8J3N3S3"/>
<feature type="transmembrane region" description="Helical" evidence="6">
    <location>
        <begin position="109"/>
        <end position="129"/>
    </location>
</feature>
<feature type="region of interest" description="Disordered" evidence="5">
    <location>
        <begin position="1"/>
        <end position="21"/>
    </location>
</feature>
<organism evidence="7 8">
    <name type="scientific">Reticulibacter mediterranei</name>
    <dbReference type="NCBI Taxonomy" id="2778369"/>
    <lineage>
        <taxon>Bacteria</taxon>
        <taxon>Bacillati</taxon>
        <taxon>Chloroflexota</taxon>
        <taxon>Ktedonobacteria</taxon>
        <taxon>Ktedonobacterales</taxon>
        <taxon>Reticulibacteraceae</taxon>
        <taxon>Reticulibacter</taxon>
    </lineage>
</organism>
<evidence type="ECO:0000256" key="6">
    <source>
        <dbReference type="SAM" id="Phobius"/>
    </source>
</evidence>
<evidence type="ECO:0000313" key="7">
    <source>
        <dbReference type="EMBL" id="GHO93437.1"/>
    </source>
</evidence>
<evidence type="ECO:0000256" key="3">
    <source>
        <dbReference type="ARBA" id="ARBA00022989"/>
    </source>
</evidence>
<feature type="transmembrane region" description="Helical" evidence="6">
    <location>
        <begin position="135"/>
        <end position="160"/>
    </location>
</feature>
<comment type="caution">
    <text evidence="7">The sequence shown here is derived from an EMBL/GenBank/DDBJ whole genome shotgun (WGS) entry which is preliminary data.</text>
</comment>
<proteinExistence type="predicted"/>